<evidence type="ECO:0000256" key="2">
    <source>
        <dbReference type="ARBA" id="ARBA00004922"/>
    </source>
</evidence>
<proteinExistence type="inferred from homology"/>
<evidence type="ECO:0000313" key="14">
    <source>
        <dbReference type="EMBL" id="GIG03892.1"/>
    </source>
</evidence>
<keyword evidence="6 10" id="KW-0812">Transmembrane</keyword>
<comment type="function">
    <text evidence="10">Protein O-mannosyltransferase that catalyzes the transfer of a single mannose residue from a polyprenol phospho-mannosyl lipidic donor to the hydroxyl group of selected serine and threonine residues in acceptor proteins.</text>
</comment>
<organism evidence="14 15">
    <name type="scientific">Catellatospora coxensis</name>
    <dbReference type="NCBI Taxonomy" id="310354"/>
    <lineage>
        <taxon>Bacteria</taxon>
        <taxon>Bacillati</taxon>
        <taxon>Actinomycetota</taxon>
        <taxon>Actinomycetes</taxon>
        <taxon>Micromonosporales</taxon>
        <taxon>Micromonosporaceae</taxon>
        <taxon>Catellatospora</taxon>
    </lineage>
</organism>
<evidence type="ECO:0000256" key="8">
    <source>
        <dbReference type="ARBA" id="ARBA00023136"/>
    </source>
</evidence>
<evidence type="ECO:0000259" key="13">
    <source>
        <dbReference type="Pfam" id="PF16192"/>
    </source>
</evidence>
<dbReference type="GO" id="GO:0012505">
    <property type="term" value="C:endomembrane system"/>
    <property type="evidence" value="ECO:0007669"/>
    <property type="project" value="UniProtKB-SubCell"/>
</dbReference>
<evidence type="ECO:0000259" key="12">
    <source>
        <dbReference type="Pfam" id="PF02366"/>
    </source>
</evidence>
<dbReference type="Pfam" id="PF02366">
    <property type="entry name" value="PMT"/>
    <property type="match status" value="1"/>
</dbReference>
<dbReference type="PANTHER" id="PTHR10050">
    <property type="entry name" value="DOLICHYL-PHOSPHATE-MANNOSE--PROTEIN MANNOSYLTRANSFERASE"/>
    <property type="match status" value="1"/>
</dbReference>
<comment type="similarity">
    <text evidence="3 10">Belongs to the glycosyltransferase 39 family.</text>
</comment>
<comment type="pathway">
    <text evidence="2 10">Protein modification; protein glycosylation.</text>
</comment>
<dbReference type="InterPro" id="IPR003342">
    <property type="entry name" value="ArnT-like_N"/>
</dbReference>
<keyword evidence="5 10" id="KW-0808">Transferase</keyword>
<dbReference type="EMBL" id="BONI01000004">
    <property type="protein sequence ID" value="GIG03892.1"/>
    <property type="molecule type" value="Genomic_DNA"/>
</dbReference>
<accession>A0A8J3KPW4</accession>
<sequence>MRRMTQTARVPRPRQALAEPAPPSEPATGIPDVVRRRLSPLALDPYAWPAALFVTLLAGLLRLNNLASPPGKMFDETYYATDAHWLWEKGFEWNEKENTTGYVVHPPLGKWIIGLGEQIFGYNELGWRISAAVFGTLSVLMLTRIAMRMFGSVILGCAAGLLMAFDGMHFVLSRVAMLDIFLMFFVLAAFGALVLDRDQRRARWLRFVAAGGDPTAKGRRSRPPGEVPWWRLAAAVLFGCALAVKWSALAFAPVLVLLVLWWEVGARRSAGVRRPIRDTILDETGWVLAGLPLTAGVYLASWAGWLSTDGGYARHWLRDSGQDETPFLGALRNLAQYHELAYGSHQAITEAHSYQSVGEWAPIQWLLLGRPVLFYRSDAPLCGADKCNADVLLLGTPLLWWAFLPALLAAIWFGIARRDWRAGAVLAMTAAALVPWFFFPARTMFYFYALPAEPFLILAVVFVLGAAMTPPPGRPPNPDRQLYGAVMAGTFVLLVAVVFAYYHPLYTGGSLPYEDWSRRILLGNLWI</sequence>
<dbReference type="Proteomes" id="UP000630887">
    <property type="component" value="Unassembled WGS sequence"/>
</dbReference>
<keyword evidence="15" id="KW-1185">Reference proteome</keyword>
<feature type="transmembrane region" description="Helical" evidence="10">
    <location>
        <begin position="422"/>
        <end position="439"/>
    </location>
</feature>
<feature type="transmembrane region" description="Helical" evidence="10">
    <location>
        <begin position="286"/>
        <end position="305"/>
    </location>
</feature>
<dbReference type="EC" id="2.4.1.-" evidence="10"/>
<dbReference type="GO" id="GO:0005886">
    <property type="term" value="C:plasma membrane"/>
    <property type="evidence" value="ECO:0007669"/>
    <property type="project" value="UniProtKB-SubCell"/>
</dbReference>
<evidence type="ECO:0000256" key="4">
    <source>
        <dbReference type="ARBA" id="ARBA00022676"/>
    </source>
</evidence>
<feature type="transmembrane region" description="Helical" evidence="10">
    <location>
        <begin position="445"/>
        <end position="470"/>
    </location>
</feature>
<name>A0A8J3KPW4_9ACTN</name>
<evidence type="ECO:0000256" key="1">
    <source>
        <dbReference type="ARBA" id="ARBA00004127"/>
    </source>
</evidence>
<feature type="transmembrane region" description="Helical" evidence="10">
    <location>
        <begin position="398"/>
        <end position="415"/>
    </location>
</feature>
<feature type="transmembrane region" description="Helical" evidence="10">
    <location>
        <begin position="171"/>
        <end position="195"/>
    </location>
</feature>
<comment type="subcellular location">
    <subcellularLocation>
        <location evidence="10">Cell membrane</location>
    </subcellularLocation>
    <subcellularLocation>
        <location evidence="1">Endomembrane system</location>
        <topology evidence="1">Multi-pass membrane protein</topology>
    </subcellularLocation>
</comment>
<comment type="caution">
    <text evidence="14">The sequence shown here is derived from an EMBL/GenBank/DDBJ whole genome shotgun (WGS) entry which is preliminary data.</text>
</comment>
<dbReference type="UniPathway" id="UPA00378"/>
<feature type="transmembrane region" description="Helical" evidence="10">
    <location>
        <begin position="482"/>
        <end position="502"/>
    </location>
</feature>
<feature type="domain" description="ArnT-like N-terminal" evidence="12">
    <location>
        <begin position="53"/>
        <end position="211"/>
    </location>
</feature>
<evidence type="ECO:0000256" key="5">
    <source>
        <dbReference type="ARBA" id="ARBA00022679"/>
    </source>
</evidence>
<dbReference type="PANTHER" id="PTHR10050:SF46">
    <property type="entry name" value="PROTEIN O-MANNOSYL-TRANSFERASE 2"/>
    <property type="match status" value="1"/>
</dbReference>
<keyword evidence="8 10" id="KW-0472">Membrane</keyword>
<dbReference type="GO" id="GO:0004169">
    <property type="term" value="F:dolichyl-phosphate-mannose-protein mannosyltransferase activity"/>
    <property type="evidence" value="ECO:0007669"/>
    <property type="project" value="UniProtKB-UniRule"/>
</dbReference>
<reference evidence="14 15" key="1">
    <citation type="submission" date="2021-01" db="EMBL/GenBank/DDBJ databases">
        <title>Whole genome shotgun sequence of Catellatospora coxensis NBRC 107359.</title>
        <authorList>
            <person name="Komaki H."/>
            <person name="Tamura T."/>
        </authorList>
    </citation>
    <scope>NUCLEOTIDE SEQUENCE [LARGE SCALE GENOMIC DNA]</scope>
    <source>
        <strain evidence="14 15">NBRC 107359</strain>
    </source>
</reference>
<evidence type="ECO:0000256" key="9">
    <source>
        <dbReference type="ARBA" id="ARBA00093617"/>
    </source>
</evidence>
<dbReference type="InterPro" id="IPR032421">
    <property type="entry name" value="PMT_4TMC"/>
</dbReference>
<feature type="region of interest" description="Disordered" evidence="11">
    <location>
        <begin position="1"/>
        <end position="31"/>
    </location>
</feature>
<evidence type="ECO:0000313" key="15">
    <source>
        <dbReference type="Proteomes" id="UP000630887"/>
    </source>
</evidence>
<keyword evidence="4 10" id="KW-0328">Glycosyltransferase</keyword>
<feature type="transmembrane region" description="Helical" evidence="10">
    <location>
        <begin position="149"/>
        <end position="165"/>
    </location>
</feature>
<evidence type="ECO:0000256" key="6">
    <source>
        <dbReference type="ARBA" id="ARBA00022692"/>
    </source>
</evidence>
<dbReference type="Pfam" id="PF16192">
    <property type="entry name" value="PMT_4TMC"/>
    <property type="match status" value="1"/>
</dbReference>
<feature type="domain" description="Protein O-mannosyl-transferase C-terminal four TM" evidence="13">
    <location>
        <begin position="332"/>
        <end position="522"/>
    </location>
</feature>
<evidence type="ECO:0000256" key="3">
    <source>
        <dbReference type="ARBA" id="ARBA00007222"/>
    </source>
</evidence>
<evidence type="ECO:0000256" key="11">
    <source>
        <dbReference type="SAM" id="MobiDB-lite"/>
    </source>
</evidence>
<protein>
    <recommendedName>
        <fullName evidence="9 10">Polyprenol-phosphate-mannose--protein mannosyltransferase</fullName>
        <ecNumber evidence="10">2.4.1.-</ecNumber>
    </recommendedName>
</protein>
<dbReference type="InterPro" id="IPR027005">
    <property type="entry name" value="PMT-like"/>
</dbReference>
<feature type="transmembrane region" description="Helical" evidence="10">
    <location>
        <begin position="250"/>
        <end position="266"/>
    </location>
</feature>
<gene>
    <name evidence="14" type="ORF">Cco03nite_05920</name>
</gene>
<evidence type="ECO:0000256" key="7">
    <source>
        <dbReference type="ARBA" id="ARBA00022989"/>
    </source>
</evidence>
<keyword evidence="10" id="KW-1003">Cell membrane</keyword>
<keyword evidence="7 10" id="KW-1133">Transmembrane helix</keyword>
<dbReference type="AlphaFoldDB" id="A0A8J3KPW4"/>
<evidence type="ECO:0000256" key="10">
    <source>
        <dbReference type="RuleBase" id="RU367007"/>
    </source>
</evidence>